<keyword evidence="2" id="KW-0805">Transcription regulation</keyword>
<evidence type="ECO:0000313" key="6">
    <source>
        <dbReference type="EMBL" id="GLS13707.1"/>
    </source>
</evidence>
<name>A0ABQ6C679_9BURK</name>
<dbReference type="PANTHER" id="PTHR30419">
    <property type="entry name" value="HTH-TYPE TRANSCRIPTIONAL REGULATOR YBHD"/>
    <property type="match status" value="1"/>
</dbReference>
<evidence type="ECO:0000256" key="2">
    <source>
        <dbReference type="ARBA" id="ARBA00023015"/>
    </source>
</evidence>
<dbReference type="PANTHER" id="PTHR30419:SF2">
    <property type="entry name" value="LYSR FAMILY TRANSCRIPTIONAL REGULATOR"/>
    <property type="match status" value="1"/>
</dbReference>
<keyword evidence="7" id="KW-1185">Reference proteome</keyword>
<dbReference type="Pfam" id="PF03466">
    <property type="entry name" value="LysR_substrate"/>
    <property type="match status" value="1"/>
</dbReference>
<dbReference type="PROSITE" id="PS50931">
    <property type="entry name" value="HTH_LYSR"/>
    <property type="match status" value="1"/>
</dbReference>
<sequence>MNTPDRAFTRRLDLTTLQLFVAVCERGSIGKAAETEFMAPSAVSKRLSDLETTVGTPLLRRHARGVTPTPAGQSLLHHARSVLFSLDKMQGELSEYAHGVRGHVRVHANISAIVQFLPEDLGAFIRAHDAIKIDLEEHLSTEVLRAVQEGAADLGICHVGEDAQALALQTRPYRQDRLVLIVPTTHPLAGHTKLPFAASLDWDHVGLHANSSIYRAMHEAALREGRSIRLRIRVTGLDAMCRMIHNGLGVGLMPQRAFELMHGVGELAAIPLTDTWATRRIDLAARDFSSLPVSARLLVDHLSARSADTASPT</sequence>
<accession>A0ABQ6C679</accession>
<dbReference type="SUPFAM" id="SSF53850">
    <property type="entry name" value="Periplasmic binding protein-like II"/>
    <property type="match status" value="1"/>
</dbReference>
<dbReference type="InterPro" id="IPR005119">
    <property type="entry name" value="LysR_subst-bd"/>
</dbReference>
<evidence type="ECO:0000256" key="4">
    <source>
        <dbReference type="ARBA" id="ARBA00023163"/>
    </source>
</evidence>
<keyword evidence="4" id="KW-0804">Transcription</keyword>
<organism evidence="6 7">
    <name type="scientific">Hydrogenophaga electricum</name>
    <dbReference type="NCBI Taxonomy" id="1230953"/>
    <lineage>
        <taxon>Bacteria</taxon>
        <taxon>Pseudomonadati</taxon>
        <taxon>Pseudomonadota</taxon>
        <taxon>Betaproteobacteria</taxon>
        <taxon>Burkholderiales</taxon>
        <taxon>Comamonadaceae</taxon>
        <taxon>Hydrogenophaga</taxon>
    </lineage>
</organism>
<dbReference type="CDD" id="cd08421">
    <property type="entry name" value="PBP2_LTTR_like_1"/>
    <property type="match status" value="1"/>
</dbReference>
<dbReference type="EMBL" id="BSPB01000006">
    <property type="protein sequence ID" value="GLS13707.1"/>
    <property type="molecule type" value="Genomic_DNA"/>
</dbReference>
<feature type="domain" description="HTH lysR-type" evidence="5">
    <location>
        <begin position="12"/>
        <end position="69"/>
    </location>
</feature>
<dbReference type="RefSeq" id="WP_284307046.1">
    <property type="nucleotide sequence ID" value="NZ_BSPB01000006.1"/>
</dbReference>
<evidence type="ECO:0000256" key="1">
    <source>
        <dbReference type="ARBA" id="ARBA00009437"/>
    </source>
</evidence>
<evidence type="ECO:0000256" key="3">
    <source>
        <dbReference type="ARBA" id="ARBA00023125"/>
    </source>
</evidence>
<gene>
    <name evidence="6" type="ORF">GCM10007935_11370</name>
</gene>
<reference evidence="7" key="1">
    <citation type="journal article" date="2019" name="Int. J. Syst. Evol. Microbiol.">
        <title>The Global Catalogue of Microorganisms (GCM) 10K type strain sequencing project: providing services to taxonomists for standard genome sequencing and annotation.</title>
        <authorList>
            <consortium name="The Broad Institute Genomics Platform"/>
            <consortium name="The Broad Institute Genome Sequencing Center for Infectious Disease"/>
            <person name="Wu L."/>
            <person name="Ma J."/>
        </authorList>
    </citation>
    <scope>NUCLEOTIDE SEQUENCE [LARGE SCALE GENOMIC DNA]</scope>
    <source>
        <strain evidence="7">NBRC 109341</strain>
    </source>
</reference>
<protein>
    <submittedName>
        <fullName evidence="6">GntR family transcriptional regulator</fullName>
    </submittedName>
</protein>
<dbReference type="Proteomes" id="UP001156903">
    <property type="component" value="Unassembled WGS sequence"/>
</dbReference>
<dbReference type="InterPro" id="IPR000847">
    <property type="entry name" value="LysR_HTH_N"/>
</dbReference>
<comment type="similarity">
    <text evidence="1">Belongs to the LysR transcriptional regulatory family.</text>
</comment>
<dbReference type="Gene3D" id="3.40.190.290">
    <property type="match status" value="1"/>
</dbReference>
<dbReference type="Pfam" id="PF00126">
    <property type="entry name" value="HTH_1"/>
    <property type="match status" value="1"/>
</dbReference>
<keyword evidence="3" id="KW-0238">DNA-binding</keyword>
<dbReference type="Gene3D" id="1.10.10.10">
    <property type="entry name" value="Winged helix-like DNA-binding domain superfamily/Winged helix DNA-binding domain"/>
    <property type="match status" value="1"/>
</dbReference>
<dbReference type="InterPro" id="IPR036390">
    <property type="entry name" value="WH_DNA-bd_sf"/>
</dbReference>
<evidence type="ECO:0000259" key="5">
    <source>
        <dbReference type="PROSITE" id="PS50931"/>
    </source>
</evidence>
<proteinExistence type="inferred from homology"/>
<dbReference type="InterPro" id="IPR050950">
    <property type="entry name" value="HTH-type_LysR_regulators"/>
</dbReference>
<dbReference type="SUPFAM" id="SSF46785">
    <property type="entry name" value="Winged helix' DNA-binding domain"/>
    <property type="match status" value="1"/>
</dbReference>
<comment type="caution">
    <text evidence="6">The sequence shown here is derived from an EMBL/GenBank/DDBJ whole genome shotgun (WGS) entry which is preliminary data.</text>
</comment>
<evidence type="ECO:0000313" key="7">
    <source>
        <dbReference type="Proteomes" id="UP001156903"/>
    </source>
</evidence>
<dbReference type="InterPro" id="IPR036388">
    <property type="entry name" value="WH-like_DNA-bd_sf"/>
</dbReference>